<reference evidence="3 4" key="1">
    <citation type="submission" date="2007-11" db="EMBL/GenBank/DDBJ databases">
        <title>Draft genome sequence of Anaerotruncus colihominis(DSM 17241).</title>
        <authorList>
            <person name="Sudarsanam P."/>
            <person name="Ley R."/>
            <person name="Guruge J."/>
            <person name="Turnbaugh P.J."/>
            <person name="Mahowald M."/>
            <person name="Liep D."/>
            <person name="Gordon J."/>
        </authorList>
    </citation>
    <scope>NUCLEOTIDE SEQUENCE [LARGE SCALE GENOMIC DNA]</scope>
    <source>
        <strain evidence="3 4">DSM 17241</strain>
    </source>
</reference>
<comment type="caution">
    <text evidence="3">The sequence shown here is derived from an EMBL/GenBank/DDBJ whole genome shotgun (WGS) entry which is preliminary data.</text>
</comment>
<evidence type="ECO:0000313" key="4">
    <source>
        <dbReference type="Proteomes" id="UP000003803"/>
    </source>
</evidence>
<gene>
    <name evidence="3" type="ORF">ANACOL_02145</name>
    <name evidence="2" type="ORF">ANACOL_04209</name>
</gene>
<keyword evidence="4" id="KW-1185">Reference proteome</keyword>
<evidence type="ECO:0000256" key="1">
    <source>
        <dbReference type="SAM" id="MobiDB-lite"/>
    </source>
</evidence>
<dbReference type="HOGENOM" id="CLU_3057902_0_0_9"/>
<dbReference type="EMBL" id="ABGD02000018">
    <property type="protein sequence ID" value="EDS10964.1"/>
    <property type="molecule type" value="Genomic_DNA"/>
</dbReference>
<evidence type="ECO:0000313" key="3">
    <source>
        <dbReference type="EMBL" id="EDS10964.1"/>
    </source>
</evidence>
<name>B0PBI9_9FIRM</name>
<dbReference type="Proteomes" id="UP000003803">
    <property type="component" value="Unassembled WGS sequence"/>
</dbReference>
<dbReference type="AlphaFoldDB" id="B0PBI9"/>
<feature type="region of interest" description="Disordered" evidence="1">
    <location>
        <begin position="1"/>
        <end position="20"/>
    </location>
</feature>
<accession>B0PBI9</accession>
<organism evidence="3 4">
    <name type="scientific">Anaerotruncus colihominis DSM 17241</name>
    <dbReference type="NCBI Taxonomy" id="445972"/>
    <lineage>
        <taxon>Bacteria</taxon>
        <taxon>Bacillati</taxon>
        <taxon>Bacillota</taxon>
        <taxon>Clostridia</taxon>
        <taxon>Eubacteriales</taxon>
        <taxon>Oscillospiraceae</taxon>
        <taxon>Anaerotruncus</taxon>
    </lineage>
</organism>
<evidence type="ECO:0000313" key="2">
    <source>
        <dbReference type="EMBL" id="EDS09129.1"/>
    </source>
</evidence>
<protein>
    <submittedName>
        <fullName evidence="3">Uncharacterized protein</fullName>
    </submittedName>
</protein>
<proteinExistence type="predicted"/>
<dbReference type="EMBL" id="ABGD02000032">
    <property type="protein sequence ID" value="EDS09129.1"/>
    <property type="molecule type" value="Genomic_DNA"/>
</dbReference>
<sequence>MNNEKERTEAKPEGLEEVRKGKLRTLETKLSASVERRTYKRNQQRKRSWIVFD</sequence>
<reference evidence="3 4" key="2">
    <citation type="submission" date="2007-11" db="EMBL/GenBank/DDBJ databases">
        <authorList>
            <person name="Fulton L."/>
            <person name="Clifton S."/>
            <person name="Fulton B."/>
            <person name="Xu J."/>
            <person name="Minx P."/>
            <person name="Pepin K.H."/>
            <person name="Johnson M."/>
            <person name="Thiruvilangam P."/>
            <person name="Bhonagiri V."/>
            <person name="Nash W.E."/>
            <person name="Mardis E.R."/>
            <person name="Wilson R.K."/>
        </authorList>
    </citation>
    <scope>NUCLEOTIDE SEQUENCE [LARGE SCALE GENOMIC DNA]</scope>
    <source>
        <strain evidence="3 4">DSM 17241</strain>
    </source>
</reference>